<evidence type="ECO:0000313" key="11">
    <source>
        <dbReference type="Proteomes" id="UP000014760"/>
    </source>
</evidence>
<dbReference type="GO" id="GO:0019706">
    <property type="term" value="F:protein-cysteine S-palmitoyltransferase activity"/>
    <property type="evidence" value="ECO:0007669"/>
    <property type="project" value="UniProtKB-EC"/>
</dbReference>
<dbReference type="HOGENOM" id="CLU_027721_5_2_1"/>
<reference evidence="10" key="3">
    <citation type="submission" date="2015-06" db="UniProtKB">
        <authorList>
            <consortium name="EnsemblMetazoa"/>
        </authorList>
    </citation>
    <scope>IDENTIFICATION</scope>
</reference>
<evidence type="ECO:0000256" key="3">
    <source>
        <dbReference type="ARBA" id="ARBA00022692"/>
    </source>
</evidence>
<keyword evidence="2 7" id="KW-0808">Transferase</keyword>
<dbReference type="Proteomes" id="UP000014760">
    <property type="component" value="Unassembled WGS sequence"/>
</dbReference>
<dbReference type="GO" id="GO:0016020">
    <property type="term" value="C:membrane"/>
    <property type="evidence" value="ECO:0007669"/>
    <property type="project" value="UniProtKB-SubCell"/>
</dbReference>
<reference evidence="9 11" key="2">
    <citation type="journal article" date="2013" name="Nature">
        <title>Insights into bilaterian evolution from three spiralian genomes.</title>
        <authorList>
            <person name="Simakov O."/>
            <person name="Marletaz F."/>
            <person name="Cho S.J."/>
            <person name="Edsinger-Gonzales E."/>
            <person name="Havlak P."/>
            <person name="Hellsten U."/>
            <person name="Kuo D.H."/>
            <person name="Larsson T."/>
            <person name="Lv J."/>
            <person name="Arendt D."/>
            <person name="Savage R."/>
            <person name="Osoegawa K."/>
            <person name="de Jong P."/>
            <person name="Grimwood J."/>
            <person name="Chapman J.A."/>
            <person name="Shapiro H."/>
            <person name="Aerts A."/>
            <person name="Otillar R.P."/>
            <person name="Terry A.Y."/>
            <person name="Boore J.L."/>
            <person name="Grigoriev I.V."/>
            <person name="Lindberg D.R."/>
            <person name="Seaver E.C."/>
            <person name="Weisblat D.A."/>
            <person name="Putnam N.H."/>
            <person name="Rokhsar D.S."/>
        </authorList>
    </citation>
    <scope>NUCLEOTIDE SEQUENCE</scope>
    <source>
        <strain evidence="9 11">I ESC-2004</strain>
    </source>
</reference>
<dbReference type="STRING" id="283909.R7VI96"/>
<dbReference type="EMBL" id="KB291847">
    <property type="protein sequence ID" value="ELU18568.1"/>
    <property type="molecule type" value="Genomic_DNA"/>
</dbReference>
<sequence length="216" mass="25071">MYVISLPPEEIGHAYSPEDRRRIVYPYWSWKPCLICQCQRPPRAHHCPLCNTCVLKRDHHCFFTGSCIGLRNQRHFVVFTFWSSVACSYCLVHSLIYVCTHFLSRNTVWDLLLPMTVGRWALGFVGTLDSFMVGTLYSLVWFWITSLGFLIEQARAIREGITSFEMDNKIKISNTAKLESKLQGVFGDYWYLNFLFPMQAAFPCTDDGVQWKSIKA</sequence>
<gene>
    <name evidence="9" type="ORF">CAPTEDRAFT_143408</name>
</gene>
<comment type="similarity">
    <text evidence="7">Belongs to the DHHC palmitoyltransferase family.</text>
</comment>
<accession>R7VI96</accession>
<evidence type="ECO:0000256" key="4">
    <source>
        <dbReference type="ARBA" id="ARBA00022989"/>
    </source>
</evidence>
<evidence type="ECO:0000256" key="6">
    <source>
        <dbReference type="ARBA" id="ARBA00023315"/>
    </source>
</evidence>
<dbReference type="PROSITE" id="PS50216">
    <property type="entry name" value="DHHC"/>
    <property type="match status" value="1"/>
</dbReference>
<dbReference type="EC" id="2.3.1.225" evidence="7"/>
<keyword evidence="5 7" id="KW-0472">Membrane</keyword>
<evidence type="ECO:0000256" key="7">
    <source>
        <dbReference type="RuleBase" id="RU079119"/>
    </source>
</evidence>
<comment type="domain">
    <text evidence="7">The DHHC domain is required for palmitoyltransferase activity.</text>
</comment>
<proteinExistence type="inferred from homology"/>
<keyword evidence="6 7" id="KW-0012">Acyltransferase</keyword>
<feature type="transmembrane region" description="Helical" evidence="7">
    <location>
        <begin position="123"/>
        <end position="151"/>
    </location>
</feature>
<feature type="domain" description="Palmitoyltransferase DHHC" evidence="8">
    <location>
        <begin position="31"/>
        <end position="168"/>
    </location>
</feature>
<evidence type="ECO:0000313" key="10">
    <source>
        <dbReference type="EnsemblMetazoa" id="CapteP143408"/>
    </source>
</evidence>
<evidence type="ECO:0000256" key="5">
    <source>
        <dbReference type="ARBA" id="ARBA00023136"/>
    </source>
</evidence>
<evidence type="ECO:0000256" key="1">
    <source>
        <dbReference type="ARBA" id="ARBA00004141"/>
    </source>
</evidence>
<keyword evidence="11" id="KW-1185">Reference proteome</keyword>
<evidence type="ECO:0000313" key="9">
    <source>
        <dbReference type="EMBL" id="ELU18568.1"/>
    </source>
</evidence>
<dbReference type="OMA" id="GIVWNKP"/>
<evidence type="ECO:0000259" key="8">
    <source>
        <dbReference type="Pfam" id="PF01529"/>
    </source>
</evidence>
<comment type="subcellular location">
    <subcellularLocation>
        <location evidence="1">Membrane</location>
        <topology evidence="1">Multi-pass membrane protein</topology>
    </subcellularLocation>
</comment>
<dbReference type="InterPro" id="IPR039859">
    <property type="entry name" value="PFA4/ZDH16/20/ERF2-like"/>
</dbReference>
<feature type="transmembrane region" description="Helical" evidence="7">
    <location>
        <begin position="76"/>
        <end position="103"/>
    </location>
</feature>
<dbReference type="EnsemblMetazoa" id="CapteT143408">
    <property type="protein sequence ID" value="CapteP143408"/>
    <property type="gene ID" value="CapteG143408"/>
</dbReference>
<dbReference type="AlphaFoldDB" id="R7VI96"/>
<protein>
    <recommendedName>
        <fullName evidence="7">Palmitoyltransferase</fullName>
        <ecNumber evidence="7">2.3.1.225</ecNumber>
    </recommendedName>
</protein>
<dbReference type="PANTHER" id="PTHR12246">
    <property type="entry name" value="PALMITOYLTRANSFERASE ZDHHC16"/>
    <property type="match status" value="1"/>
</dbReference>
<organism evidence="9">
    <name type="scientific">Capitella teleta</name>
    <name type="common">Polychaete worm</name>
    <dbReference type="NCBI Taxonomy" id="283909"/>
    <lineage>
        <taxon>Eukaryota</taxon>
        <taxon>Metazoa</taxon>
        <taxon>Spiralia</taxon>
        <taxon>Lophotrochozoa</taxon>
        <taxon>Annelida</taxon>
        <taxon>Polychaeta</taxon>
        <taxon>Sedentaria</taxon>
        <taxon>Scolecida</taxon>
        <taxon>Capitellidae</taxon>
        <taxon>Capitella</taxon>
    </lineage>
</organism>
<comment type="catalytic activity">
    <reaction evidence="7">
        <text>L-cysteinyl-[protein] + hexadecanoyl-CoA = S-hexadecanoyl-L-cysteinyl-[protein] + CoA</text>
        <dbReference type="Rhea" id="RHEA:36683"/>
        <dbReference type="Rhea" id="RHEA-COMP:10131"/>
        <dbReference type="Rhea" id="RHEA-COMP:11032"/>
        <dbReference type="ChEBI" id="CHEBI:29950"/>
        <dbReference type="ChEBI" id="CHEBI:57287"/>
        <dbReference type="ChEBI" id="CHEBI:57379"/>
        <dbReference type="ChEBI" id="CHEBI:74151"/>
        <dbReference type="EC" id="2.3.1.225"/>
    </reaction>
</comment>
<reference evidence="11" key="1">
    <citation type="submission" date="2012-12" db="EMBL/GenBank/DDBJ databases">
        <authorList>
            <person name="Hellsten U."/>
            <person name="Grimwood J."/>
            <person name="Chapman J.A."/>
            <person name="Shapiro H."/>
            <person name="Aerts A."/>
            <person name="Otillar R.P."/>
            <person name="Terry A.Y."/>
            <person name="Boore J.L."/>
            <person name="Simakov O."/>
            <person name="Marletaz F."/>
            <person name="Cho S.-J."/>
            <person name="Edsinger-Gonzales E."/>
            <person name="Havlak P."/>
            <person name="Kuo D.-H."/>
            <person name="Larsson T."/>
            <person name="Lv J."/>
            <person name="Arendt D."/>
            <person name="Savage R."/>
            <person name="Osoegawa K."/>
            <person name="de Jong P."/>
            <person name="Lindberg D.R."/>
            <person name="Seaver E.C."/>
            <person name="Weisblat D.A."/>
            <person name="Putnam N.H."/>
            <person name="Grigoriev I.V."/>
            <person name="Rokhsar D.S."/>
        </authorList>
    </citation>
    <scope>NUCLEOTIDE SEQUENCE</scope>
    <source>
        <strain evidence="11">I ESC-2004</strain>
    </source>
</reference>
<name>R7VI96_CAPTE</name>
<dbReference type="EMBL" id="AMQN01016227">
    <property type="status" value="NOT_ANNOTATED_CDS"/>
    <property type="molecule type" value="Genomic_DNA"/>
</dbReference>
<keyword evidence="4 7" id="KW-1133">Transmembrane helix</keyword>
<dbReference type="OrthoDB" id="302728at2759"/>
<keyword evidence="3 7" id="KW-0812">Transmembrane</keyword>
<evidence type="ECO:0000256" key="2">
    <source>
        <dbReference type="ARBA" id="ARBA00022679"/>
    </source>
</evidence>
<dbReference type="InterPro" id="IPR001594">
    <property type="entry name" value="Palmitoyltrfase_DHHC"/>
</dbReference>
<dbReference type="Pfam" id="PF01529">
    <property type="entry name" value="DHHC"/>
    <property type="match status" value="1"/>
</dbReference>